<name>A0A091AUH2_9GAMM</name>
<keyword evidence="2" id="KW-1185">Reference proteome</keyword>
<dbReference type="OrthoDB" id="5954718at2"/>
<dbReference type="PATRIC" id="fig|1121015.4.peg.1653"/>
<organism evidence="1 2">
    <name type="scientific">Arenimonas oryziterrae DSM 21050 = YC6267</name>
    <dbReference type="NCBI Taxonomy" id="1121015"/>
    <lineage>
        <taxon>Bacteria</taxon>
        <taxon>Pseudomonadati</taxon>
        <taxon>Pseudomonadota</taxon>
        <taxon>Gammaproteobacteria</taxon>
        <taxon>Lysobacterales</taxon>
        <taxon>Lysobacteraceae</taxon>
        <taxon>Arenimonas</taxon>
    </lineage>
</organism>
<accession>A0A091AUH2</accession>
<evidence type="ECO:0000313" key="2">
    <source>
        <dbReference type="Proteomes" id="UP000029385"/>
    </source>
</evidence>
<evidence type="ECO:0000313" key="1">
    <source>
        <dbReference type="EMBL" id="KFN43056.1"/>
    </source>
</evidence>
<dbReference type="STRING" id="1121015.GCA_000420545_02405"/>
<dbReference type="EMBL" id="AVCI01000006">
    <property type="protein sequence ID" value="KFN43056.1"/>
    <property type="molecule type" value="Genomic_DNA"/>
</dbReference>
<sequence length="103" mass="11468">MQYQLVLRFRKASIESPDTMPALERALAEALGELARLDGHDTGARDIDLFMLTADPATAFRRSKPALEKLALLDRVTAAYRLEGGARFTVVWPLGYGRKFTLS</sequence>
<dbReference type="RefSeq" id="WP_022970013.1">
    <property type="nucleotide sequence ID" value="NZ_ATVD01000005.1"/>
</dbReference>
<dbReference type="AlphaFoldDB" id="A0A091AUH2"/>
<dbReference type="Proteomes" id="UP000029385">
    <property type="component" value="Unassembled WGS sequence"/>
</dbReference>
<dbReference type="eggNOG" id="ENOG50317P6">
    <property type="taxonomic scope" value="Bacteria"/>
</dbReference>
<reference evidence="1 2" key="1">
    <citation type="submission" date="2013-09" db="EMBL/GenBank/DDBJ databases">
        <title>Genome sequencing of Arenimonas oryziterrae.</title>
        <authorList>
            <person name="Chen F."/>
            <person name="Wang G."/>
        </authorList>
    </citation>
    <scope>NUCLEOTIDE SEQUENCE [LARGE SCALE GENOMIC DNA]</scope>
    <source>
        <strain evidence="1 2">YC6267</strain>
    </source>
</reference>
<gene>
    <name evidence="1" type="ORF">N789_10870</name>
</gene>
<comment type="caution">
    <text evidence="1">The sequence shown here is derived from an EMBL/GenBank/DDBJ whole genome shotgun (WGS) entry which is preliminary data.</text>
</comment>
<protein>
    <submittedName>
        <fullName evidence="1">Uncharacterized protein</fullName>
    </submittedName>
</protein>
<proteinExistence type="predicted"/>